<evidence type="ECO:0000313" key="4">
    <source>
        <dbReference type="EMBL" id="KHK96425.1"/>
    </source>
</evidence>
<dbReference type="Gene3D" id="1.10.10.10">
    <property type="entry name" value="Winged helix-like DNA-binding domain superfamily/Winged helix DNA-binding domain"/>
    <property type="match status" value="1"/>
</dbReference>
<dbReference type="PANTHER" id="PTHR33164:SF56">
    <property type="entry name" value="HTH-TYPE TRANSCRIPTIONAL REGULATOR MHQR"/>
    <property type="match status" value="1"/>
</dbReference>
<protein>
    <recommendedName>
        <fullName evidence="3">HTH marR-type domain-containing protein</fullName>
    </recommendedName>
</protein>
<dbReference type="RefSeq" id="WP_039401547.1">
    <property type="nucleotide sequence ID" value="NZ_JTDK01000015.1"/>
</dbReference>
<dbReference type="AlphaFoldDB" id="A0A0B1ZYX5"/>
<sequence length="156" mass="17150">MTRAEQINAAIRAIAFAQRATADAWVAGSGLTRQQAFTLGYIEEHQDRGVIARELAEMSGTTPASVASLLQGLEDRGLLTRTPSPDDSRVKLLAVTEEASELVVGFDEQMRAAQERFFSSLTVDEQDQLAALLDRVVAGLDVDIPTEPPRRTRRRR</sequence>
<keyword evidence="2" id="KW-0804">Transcription</keyword>
<dbReference type="GO" id="GO:0006950">
    <property type="term" value="P:response to stress"/>
    <property type="evidence" value="ECO:0007669"/>
    <property type="project" value="TreeGrafter"/>
</dbReference>
<feature type="domain" description="HTH marR-type" evidence="3">
    <location>
        <begin position="1"/>
        <end position="138"/>
    </location>
</feature>
<keyword evidence="5" id="KW-1185">Reference proteome</keyword>
<dbReference type="GO" id="GO:0003700">
    <property type="term" value="F:DNA-binding transcription factor activity"/>
    <property type="evidence" value="ECO:0007669"/>
    <property type="project" value="InterPro"/>
</dbReference>
<dbReference type="InterPro" id="IPR000835">
    <property type="entry name" value="HTH_MarR-typ"/>
</dbReference>
<dbReference type="InterPro" id="IPR036390">
    <property type="entry name" value="WH_DNA-bd_sf"/>
</dbReference>
<dbReference type="PROSITE" id="PS50995">
    <property type="entry name" value="HTH_MARR_2"/>
    <property type="match status" value="1"/>
</dbReference>
<organism evidence="4 5">
    <name type="scientific">Microbacterium mangrovi</name>
    <dbReference type="NCBI Taxonomy" id="1348253"/>
    <lineage>
        <taxon>Bacteria</taxon>
        <taxon>Bacillati</taxon>
        <taxon>Actinomycetota</taxon>
        <taxon>Actinomycetes</taxon>
        <taxon>Micrococcales</taxon>
        <taxon>Microbacteriaceae</taxon>
        <taxon>Microbacterium</taxon>
    </lineage>
</organism>
<gene>
    <name evidence="4" type="ORF">LK09_15875</name>
</gene>
<dbReference type="PANTHER" id="PTHR33164">
    <property type="entry name" value="TRANSCRIPTIONAL REGULATOR, MARR FAMILY"/>
    <property type="match status" value="1"/>
</dbReference>
<dbReference type="Proteomes" id="UP000031030">
    <property type="component" value="Unassembled WGS sequence"/>
</dbReference>
<evidence type="ECO:0000259" key="3">
    <source>
        <dbReference type="PROSITE" id="PS50995"/>
    </source>
</evidence>
<keyword evidence="1" id="KW-0805">Transcription regulation</keyword>
<dbReference type="OrthoDB" id="3821431at2"/>
<dbReference type="SMART" id="SM00347">
    <property type="entry name" value="HTH_MARR"/>
    <property type="match status" value="1"/>
</dbReference>
<dbReference type="PRINTS" id="PR00598">
    <property type="entry name" value="HTHMARR"/>
</dbReference>
<evidence type="ECO:0000256" key="1">
    <source>
        <dbReference type="ARBA" id="ARBA00023015"/>
    </source>
</evidence>
<evidence type="ECO:0000313" key="5">
    <source>
        <dbReference type="Proteomes" id="UP000031030"/>
    </source>
</evidence>
<evidence type="ECO:0000256" key="2">
    <source>
        <dbReference type="ARBA" id="ARBA00023163"/>
    </source>
</evidence>
<dbReference type="InterPro" id="IPR039422">
    <property type="entry name" value="MarR/SlyA-like"/>
</dbReference>
<reference evidence="4 5" key="1">
    <citation type="submission" date="2014-11" db="EMBL/GenBank/DDBJ databases">
        <title>Genome sequence of Microbacterium mangrovi MUSC 115(T).</title>
        <authorList>
            <person name="Lee L.-H."/>
        </authorList>
    </citation>
    <scope>NUCLEOTIDE SEQUENCE [LARGE SCALE GENOMIC DNA]</scope>
    <source>
        <strain evidence="4 5">MUSC 115</strain>
    </source>
</reference>
<dbReference type="SUPFAM" id="SSF46785">
    <property type="entry name" value="Winged helix' DNA-binding domain"/>
    <property type="match status" value="1"/>
</dbReference>
<proteinExistence type="predicted"/>
<name>A0A0B1ZYX5_9MICO</name>
<dbReference type="Pfam" id="PF12802">
    <property type="entry name" value="MarR_2"/>
    <property type="match status" value="1"/>
</dbReference>
<dbReference type="EMBL" id="JTDK01000015">
    <property type="protein sequence ID" value="KHK96425.1"/>
    <property type="molecule type" value="Genomic_DNA"/>
</dbReference>
<comment type="caution">
    <text evidence="4">The sequence shown here is derived from an EMBL/GenBank/DDBJ whole genome shotgun (WGS) entry which is preliminary data.</text>
</comment>
<dbReference type="InterPro" id="IPR036388">
    <property type="entry name" value="WH-like_DNA-bd_sf"/>
</dbReference>
<accession>A0A0B1ZYX5</accession>